<evidence type="ECO:0000259" key="3">
    <source>
        <dbReference type="PROSITE" id="PS50879"/>
    </source>
</evidence>
<dbReference type="InterPro" id="IPR036397">
    <property type="entry name" value="RNaseH_sf"/>
</dbReference>
<dbReference type="GeneID" id="130505154"/>
<dbReference type="GO" id="GO:0004523">
    <property type="term" value="F:RNA-DNA hybrid ribonuclease activity"/>
    <property type="evidence" value="ECO:0007669"/>
    <property type="project" value="InterPro"/>
</dbReference>
<dbReference type="OrthoDB" id="1109889at2759"/>
<dbReference type="AlphaFoldDB" id="A0A9W3CX14"/>
<dbReference type="InterPro" id="IPR001584">
    <property type="entry name" value="Integrase_cat-core"/>
</dbReference>
<dbReference type="GO" id="GO:0015074">
    <property type="term" value="P:DNA integration"/>
    <property type="evidence" value="ECO:0007669"/>
    <property type="project" value="InterPro"/>
</dbReference>
<dbReference type="Gene3D" id="1.10.340.70">
    <property type="match status" value="1"/>
</dbReference>
<sequence>MSNSRQISSPRRLPCRTHARSCTRPRCPSPNWILHVDGSSTSKGSGAGVQLQSPTGELIRQSFSFGFPASNNEAEYESLIAGLRLARAVKAKRLSAYCDSQLVASQFSGDYDARNDRMDAYLRVVQELAREFDFFELTKVPRGENVCADALAALGSKLHDQVKRTIPIHRIDRPSIDSSSDQSSLIAPIFATTRRSPPDQTDTEMPDRDDTSVDWRAEFLDYLIREELPSDKWAARRLKRRSAHYVIINDELHRECANKVLLKCIQGDEVRRVMAETHDGAGGNHSGGRALALKVRSLGFFWPSMNTDCAAYARRWGMDIIGPMPNSRQRRFILVLTDYFTKWIEAEAFSQVTDKEVRTFVWKNIICRHGLPYEIITDNGSQFMSGNFKEFCNKWNIRLSPSTPATRKERTGGIFQQNYHRWNQEATRPKERPLGRRVDGVLWSHRTTPRGATKSTPFSLAYGMEAMAPAEVNVTSLRRAKMPQFVELNQDMLLDALDELEEKRDQALLRIQNYQNQIESYYNKKVKARPLELGDLVLRKVFDNTKELNAGKLGPIGRTLQDHPSRSTRRLPTRDFPRRGSPTSLELDASSPLLPIEAPHLFLPSERPAGHCSL</sequence>
<reference evidence="6" key="1">
    <citation type="submission" date="2025-08" db="UniProtKB">
        <authorList>
            <consortium name="RefSeq"/>
        </authorList>
    </citation>
    <scope>IDENTIFICATION</scope>
    <source>
        <tissue evidence="6">Leaf</tissue>
    </source>
</reference>
<dbReference type="Gene3D" id="3.30.420.10">
    <property type="entry name" value="Ribonuclease H-like superfamily/Ribonuclease H"/>
    <property type="match status" value="2"/>
</dbReference>
<feature type="coiled-coil region" evidence="1">
    <location>
        <begin position="490"/>
        <end position="524"/>
    </location>
</feature>
<evidence type="ECO:0000259" key="4">
    <source>
        <dbReference type="PROSITE" id="PS50994"/>
    </source>
</evidence>
<evidence type="ECO:0000313" key="5">
    <source>
        <dbReference type="Proteomes" id="UP000504610"/>
    </source>
</evidence>
<name>A0A9W3CX14_RAPSA</name>
<keyword evidence="5" id="KW-1185">Reference proteome</keyword>
<dbReference type="PANTHER" id="PTHR48475">
    <property type="entry name" value="RIBONUCLEASE H"/>
    <property type="match status" value="1"/>
</dbReference>
<feature type="domain" description="Integrase catalytic" evidence="4">
    <location>
        <begin position="307"/>
        <end position="417"/>
    </location>
</feature>
<proteinExistence type="predicted"/>
<dbReference type="InterPro" id="IPR012337">
    <property type="entry name" value="RNaseH-like_sf"/>
</dbReference>
<dbReference type="Pfam" id="PF00665">
    <property type="entry name" value="rve"/>
    <property type="match status" value="1"/>
</dbReference>
<feature type="domain" description="RNase H type-1" evidence="3">
    <location>
        <begin position="28"/>
        <end position="157"/>
    </location>
</feature>
<feature type="region of interest" description="Disordered" evidence="2">
    <location>
        <begin position="1"/>
        <end position="22"/>
    </location>
</feature>
<gene>
    <name evidence="6" type="primary">LOC130505154</name>
</gene>
<dbReference type="KEGG" id="rsz:130505154"/>
<dbReference type="PROSITE" id="PS50879">
    <property type="entry name" value="RNASE_H_1"/>
    <property type="match status" value="1"/>
</dbReference>
<dbReference type="Pfam" id="PF13456">
    <property type="entry name" value="RVT_3"/>
    <property type="match status" value="1"/>
</dbReference>
<protein>
    <submittedName>
        <fullName evidence="6">Uncharacterized protein LOC130505154</fullName>
    </submittedName>
</protein>
<evidence type="ECO:0000313" key="6">
    <source>
        <dbReference type="RefSeq" id="XP_056855723.1"/>
    </source>
</evidence>
<dbReference type="GO" id="GO:0003676">
    <property type="term" value="F:nucleic acid binding"/>
    <property type="evidence" value="ECO:0007669"/>
    <property type="project" value="InterPro"/>
</dbReference>
<feature type="compositionally biased region" description="Basic residues" evidence="2">
    <location>
        <begin position="13"/>
        <end position="22"/>
    </location>
</feature>
<organism evidence="5 6">
    <name type="scientific">Raphanus sativus</name>
    <name type="common">Radish</name>
    <name type="synonym">Raphanus raphanistrum var. sativus</name>
    <dbReference type="NCBI Taxonomy" id="3726"/>
    <lineage>
        <taxon>Eukaryota</taxon>
        <taxon>Viridiplantae</taxon>
        <taxon>Streptophyta</taxon>
        <taxon>Embryophyta</taxon>
        <taxon>Tracheophyta</taxon>
        <taxon>Spermatophyta</taxon>
        <taxon>Magnoliopsida</taxon>
        <taxon>eudicotyledons</taxon>
        <taxon>Gunneridae</taxon>
        <taxon>Pentapetalae</taxon>
        <taxon>rosids</taxon>
        <taxon>malvids</taxon>
        <taxon>Brassicales</taxon>
        <taxon>Brassicaceae</taxon>
        <taxon>Brassiceae</taxon>
        <taxon>Raphanus</taxon>
    </lineage>
</organism>
<dbReference type="PROSITE" id="PS50994">
    <property type="entry name" value="INTEGRASE"/>
    <property type="match status" value="1"/>
</dbReference>
<dbReference type="RefSeq" id="XP_056855723.1">
    <property type="nucleotide sequence ID" value="XM_056999743.1"/>
</dbReference>
<keyword evidence="1" id="KW-0175">Coiled coil</keyword>
<evidence type="ECO:0000256" key="2">
    <source>
        <dbReference type="SAM" id="MobiDB-lite"/>
    </source>
</evidence>
<dbReference type="PANTHER" id="PTHR48475:SF2">
    <property type="entry name" value="RIBONUCLEASE H"/>
    <property type="match status" value="1"/>
</dbReference>
<accession>A0A9W3CX14</accession>
<evidence type="ECO:0000256" key="1">
    <source>
        <dbReference type="SAM" id="Coils"/>
    </source>
</evidence>
<dbReference type="CDD" id="cd09279">
    <property type="entry name" value="RNase_HI_like"/>
    <property type="match status" value="1"/>
</dbReference>
<dbReference type="SUPFAM" id="SSF53098">
    <property type="entry name" value="Ribonuclease H-like"/>
    <property type="match status" value="2"/>
</dbReference>
<dbReference type="Proteomes" id="UP000504610">
    <property type="component" value="Unplaced"/>
</dbReference>
<feature type="region of interest" description="Disordered" evidence="2">
    <location>
        <begin position="553"/>
        <end position="589"/>
    </location>
</feature>
<dbReference type="InterPro" id="IPR002156">
    <property type="entry name" value="RNaseH_domain"/>
</dbReference>